<reference evidence="2 3" key="1">
    <citation type="submission" date="2020-08" db="EMBL/GenBank/DDBJ databases">
        <title>Cohnella phylogeny.</title>
        <authorList>
            <person name="Dunlap C."/>
        </authorList>
    </citation>
    <scope>NUCLEOTIDE SEQUENCE [LARGE SCALE GENOMIC DNA]</scope>
    <source>
        <strain evidence="2 3">DSM 28246</strain>
    </source>
</reference>
<organism evidence="2 3">
    <name type="scientific">Cohnella nanjingensis</name>
    <dbReference type="NCBI Taxonomy" id="1387779"/>
    <lineage>
        <taxon>Bacteria</taxon>
        <taxon>Bacillati</taxon>
        <taxon>Bacillota</taxon>
        <taxon>Bacilli</taxon>
        <taxon>Bacillales</taxon>
        <taxon>Paenibacillaceae</taxon>
        <taxon>Cohnella</taxon>
    </lineage>
</organism>
<dbReference type="Proteomes" id="UP000547209">
    <property type="component" value="Unassembled WGS sequence"/>
</dbReference>
<dbReference type="InterPro" id="IPR016181">
    <property type="entry name" value="Acyl_CoA_acyltransferase"/>
</dbReference>
<keyword evidence="3" id="KW-1185">Reference proteome</keyword>
<dbReference type="GO" id="GO:0016747">
    <property type="term" value="F:acyltransferase activity, transferring groups other than amino-acyl groups"/>
    <property type="evidence" value="ECO:0007669"/>
    <property type="project" value="InterPro"/>
</dbReference>
<feature type="domain" description="N-acetyltransferase" evidence="1">
    <location>
        <begin position="3"/>
        <end position="149"/>
    </location>
</feature>
<comment type="caution">
    <text evidence="2">The sequence shown here is derived from an EMBL/GenBank/DDBJ whole genome shotgun (WGS) entry which is preliminary data.</text>
</comment>
<dbReference type="InterPro" id="IPR000182">
    <property type="entry name" value="GNAT_dom"/>
</dbReference>
<name>A0A7X0VCW7_9BACL</name>
<evidence type="ECO:0000313" key="3">
    <source>
        <dbReference type="Proteomes" id="UP000547209"/>
    </source>
</evidence>
<keyword evidence="2" id="KW-0808">Transferase</keyword>
<dbReference type="EMBL" id="JACJVP010000001">
    <property type="protein sequence ID" value="MBB6669367.1"/>
    <property type="molecule type" value="Genomic_DNA"/>
</dbReference>
<dbReference type="AlphaFoldDB" id="A0A7X0VCW7"/>
<dbReference type="Gene3D" id="3.40.630.30">
    <property type="match status" value="1"/>
</dbReference>
<dbReference type="SUPFAM" id="SSF55729">
    <property type="entry name" value="Acyl-CoA N-acyltransferases (Nat)"/>
    <property type="match status" value="1"/>
</dbReference>
<dbReference type="CDD" id="cd04301">
    <property type="entry name" value="NAT_SF"/>
    <property type="match status" value="1"/>
</dbReference>
<dbReference type="Pfam" id="PF00583">
    <property type="entry name" value="Acetyltransf_1"/>
    <property type="match status" value="1"/>
</dbReference>
<gene>
    <name evidence="2" type="ORF">H7C19_01570</name>
</gene>
<evidence type="ECO:0000313" key="2">
    <source>
        <dbReference type="EMBL" id="MBB6669367.1"/>
    </source>
</evidence>
<proteinExistence type="predicted"/>
<dbReference type="RefSeq" id="WP_185140780.1">
    <property type="nucleotide sequence ID" value="NZ_JACJVP010000001.1"/>
</dbReference>
<sequence>MEIKIESADREDFLEMIELADLTMPDRMNLHELKKYFELFPDLIFKATHNNRLVGFSCAGIDMYQTTGWLLFSNVIEEYRGRGIGKKLIQVRLQVLQQFQALEQVLVTVNASNTASICALQSAGFEMNRMENDYYGPGKHRNIMRLAVATSASRNITEPPVITAVGFHYFRIIRKDRP</sequence>
<evidence type="ECO:0000259" key="1">
    <source>
        <dbReference type="PROSITE" id="PS51186"/>
    </source>
</evidence>
<dbReference type="PROSITE" id="PS51186">
    <property type="entry name" value="GNAT"/>
    <property type="match status" value="1"/>
</dbReference>
<protein>
    <submittedName>
        <fullName evidence="2">GNAT family N-acetyltransferase</fullName>
    </submittedName>
</protein>
<accession>A0A7X0VCW7</accession>